<feature type="compositionally biased region" description="Basic residues" evidence="6">
    <location>
        <begin position="1814"/>
        <end position="1831"/>
    </location>
</feature>
<accession>A0AAV8ZIQ5</accession>
<feature type="domain" description="EGF-like" evidence="9">
    <location>
        <begin position="5317"/>
        <end position="5352"/>
    </location>
</feature>
<feature type="region of interest" description="Disordered" evidence="6">
    <location>
        <begin position="2273"/>
        <end position="2305"/>
    </location>
</feature>
<feature type="compositionally biased region" description="Polar residues" evidence="6">
    <location>
        <begin position="3990"/>
        <end position="4000"/>
    </location>
</feature>
<dbReference type="Gene3D" id="3.30.70.960">
    <property type="entry name" value="SEA domain"/>
    <property type="match status" value="1"/>
</dbReference>
<evidence type="ECO:0000256" key="6">
    <source>
        <dbReference type="SAM" id="MobiDB-lite"/>
    </source>
</evidence>
<feature type="domain" description="EGF-like" evidence="9">
    <location>
        <begin position="5267"/>
        <end position="5305"/>
    </location>
</feature>
<feature type="compositionally biased region" description="Low complexity" evidence="6">
    <location>
        <begin position="3935"/>
        <end position="3944"/>
    </location>
</feature>
<dbReference type="InterPro" id="IPR000082">
    <property type="entry name" value="SEA_dom"/>
</dbReference>
<dbReference type="FunFam" id="2.10.25.10:FF:000038">
    <property type="entry name" value="Fibrillin 2"/>
    <property type="match status" value="1"/>
</dbReference>
<comment type="caution">
    <text evidence="10">The sequence shown here is derived from an EMBL/GenBank/DDBJ whole genome shotgun (WGS) entry which is preliminary data.</text>
</comment>
<feature type="region of interest" description="Disordered" evidence="6">
    <location>
        <begin position="671"/>
        <end position="693"/>
    </location>
</feature>
<evidence type="ECO:0000256" key="3">
    <source>
        <dbReference type="ARBA" id="ARBA00022737"/>
    </source>
</evidence>
<dbReference type="PROSITE" id="PS00010">
    <property type="entry name" value="ASX_HYDROXYL"/>
    <property type="match status" value="1"/>
</dbReference>
<reference evidence="10" key="1">
    <citation type="journal article" date="2023" name="Insect Mol. Biol.">
        <title>Genome sequencing provides insights into the evolution of gene families encoding plant cell wall-degrading enzymes in longhorned beetles.</title>
        <authorList>
            <person name="Shin N.R."/>
            <person name="Okamura Y."/>
            <person name="Kirsch R."/>
            <person name="Pauchet Y."/>
        </authorList>
    </citation>
    <scope>NUCLEOTIDE SEQUENCE</scope>
    <source>
        <strain evidence="10">RBIC_L_NR</strain>
    </source>
</reference>
<proteinExistence type="predicted"/>
<feature type="compositionally biased region" description="Polar residues" evidence="6">
    <location>
        <begin position="1882"/>
        <end position="1893"/>
    </location>
</feature>
<dbReference type="SMART" id="SM00179">
    <property type="entry name" value="EGF_CA"/>
    <property type="match status" value="1"/>
</dbReference>
<dbReference type="Gene3D" id="2.10.25.10">
    <property type="entry name" value="Laminin"/>
    <property type="match status" value="1"/>
</dbReference>
<feature type="region of interest" description="Disordered" evidence="6">
    <location>
        <begin position="4712"/>
        <end position="4740"/>
    </location>
</feature>
<dbReference type="CDD" id="cd00054">
    <property type="entry name" value="EGF_CA"/>
    <property type="match status" value="1"/>
</dbReference>
<evidence type="ECO:0000313" key="11">
    <source>
        <dbReference type="Proteomes" id="UP001162156"/>
    </source>
</evidence>
<dbReference type="InterPro" id="IPR000742">
    <property type="entry name" value="EGF"/>
</dbReference>
<dbReference type="Pfam" id="PF01390">
    <property type="entry name" value="SEA"/>
    <property type="match status" value="1"/>
</dbReference>
<feature type="compositionally biased region" description="Acidic residues" evidence="6">
    <location>
        <begin position="682"/>
        <end position="693"/>
    </location>
</feature>
<feature type="compositionally biased region" description="Low complexity" evidence="6">
    <location>
        <begin position="4718"/>
        <end position="4737"/>
    </location>
</feature>
<feature type="region of interest" description="Disordered" evidence="6">
    <location>
        <begin position="4368"/>
        <end position="4400"/>
    </location>
</feature>
<feature type="region of interest" description="Disordered" evidence="6">
    <location>
        <begin position="1683"/>
        <end position="1980"/>
    </location>
</feature>
<evidence type="ECO:0000313" key="10">
    <source>
        <dbReference type="EMBL" id="KAJ8963665.1"/>
    </source>
</evidence>
<feature type="region of interest" description="Disordered" evidence="6">
    <location>
        <begin position="3875"/>
        <end position="4067"/>
    </location>
</feature>
<keyword evidence="4 5" id="KW-1015">Disulfide bond</keyword>
<keyword evidence="2" id="KW-0732">Signal</keyword>
<feature type="compositionally biased region" description="Polar residues" evidence="6">
    <location>
        <begin position="1519"/>
        <end position="1536"/>
    </location>
</feature>
<dbReference type="PROSITE" id="PS01187">
    <property type="entry name" value="EGF_CA"/>
    <property type="match status" value="1"/>
</dbReference>
<feature type="domain" description="SEA" evidence="8">
    <location>
        <begin position="5143"/>
        <end position="5270"/>
    </location>
</feature>
<feature type="transmembrane region" description="Helical" evidence="7">
    <location>
        <begin position="5357"/>
        <end position="5382"/>
    </location>
</feature>
<feature type="compositionally biased region" description="Low complexity" evidence="6">
    <location>
        <begin position="1601"/>
        <end position="1626"/>
    </location>
</feature>
<feature type="region of interest" description="Disordered" evidence="6">
    <location>
        <begin position="1427"/>
        <end position="1627"/>
    </location>
</feature>
<dbReference type="PROSITE" id="PS00022">
    <property type="entry name" value="EGF_1"/>
    <property type="match status" value="1"/>
</dbReference>
<evidence type="ECO:0000256" key="7">
    <source>
        <dbReference type="SAM" id="Phobius"/>
    </source>
</evidence>
<evidence type="ECO:0000259" key="9">
    <source>
        <dbReference type="PROSITE" id="PS50026"/>
    </source>
</evidence>
<evidence type="ECO:0000256" key="1">
    <source>
        <dbReference type="ARBA" id="ARBA00022536"/>
    </source>
</evidence>
<dbReference type="InterPro" id="IPR049883">
    <property type="entry name" value="NOTCH1_EGF-like"/>
</dbReference>
<feature type="compositionally biased region" description="Polar residues" evidence="6">
    <location>
        <begin position="1427"/>
        <end position="1447"/>
    </location>
</feature>
<dbReference type="Pfam" id="PF15950">
    <property type="entry name" value="DUF4758"/>
    <property type="match status" value="5"/>
</dbReference>
<dbReference type="InterPro" id="IPR001881">
    <property type="entry name" value="EGF-like_Ca-bd_dom"/>
</dbReference>
<keyword evidence="3" id="KW-0677">Repeat</keyword>
<feature type="compositionally biased region" description="Polar residues" evidence="6">
    <location>
        <begin position="368"/>
        <end position="379"/>
    </location>
</feature>
<feature type="region of interest" description="Disordered" evidence="6">
    <location>
        <begin position="342"/>
        <end position="379"/>
    </location>
</feature>
<dbReference type="InterPro" id="IPR000152">
    <property type="entry name" value="EGF-type_Asp/Asn_hydroxyl_site"/>
</dbReference>
<feature type="compositionally biased region" description="Basic and acidic residues" evidence="6">
    <location>
        <begin position="3917"/>
        <end position="3934"/>
    </location>
</feature>
<dbReference type="SMART" id="SM00181">
    <property type="entry name" value="EGF"/>
    <property type="match status" value="3"/>
</dbReference>
<evidence type="ECO:0000256" key="5">
    <source>
        <dbReference type="PROSITE-ProRule" id="PRU00076"/>
    </source>
</evidence>
<evidence type="ECO:0000259" key="8">
    <source>
        <dbReference type="PROSITE" id="PS50024"/>
    </source>
</evidence>
<name>A0AAV8ZIQ5_9CUCU</name>
<dbReference type="InterPro" id="IPR018097">
    <property type="entry name" value="EGF_Ca-bd_CS"/>
</dbReference>
<feature type="compositionally biased region" description="Polar residues" evidence="6">
    <location>
        <begin position="3965"/>
        <end position="3977"/>
    </location>
</feature>
<evidence type="ECO:0008006" key="12">
    <source>
        <dbReference type="Google" id="ProtNLM"/>
    </source>
</evidence>
<keyword evidence="7" id="KW-0812">Transmembrane</keyword>
<dbReference type="PROSITE" id="PS50024">
    <property type="entry name" value="SEA"/>
    <property type="match status" value="1"/>
</dbReference>
<protein>
    <recommendedName>
        <fullName evidence="12">63 kDa sperm flagellar membrane protein</fullName>
    </recommendedName>
</protein>
<dbReference type="GO" id="GO:0005509">
    <property type="term" value="F:calcium ion binding"/>
    <property type="evidence" value="ECO:0007669"/>
    <property type="project" value="InterPro"/>
</dbReference>
<feature type="disulfide bond" evidence="5">
    <location>
        <begin position="5342"/>
        <end position="5351"/>
    </location>
</feature>
<evidence type="ECO:0000256" key="4">
    <source>
        <dbReference type="ARBA" id="ARBA00023157"/>
    </source>
</evidence>
<comment type="caution">
    <text evidence="5">Lacks conserved residue(s) required for the propagation of feature annotation.</text>
</comment>
<dbReference type="Pfam" id="PF07645">
    <property type="entry name" value="EGF_CA"/>
    <property type="match status" value="1"/>
</dbReference>
<sequence length="5612" mass="624684">MDACMHIYSQRALEFYMTILLQNLTSNLIRKKWNLNENVINAKQFIKNTDYISPSRSDAVYVFPTESLISYTPIVSNSQEEYPRNSQEIIDEEILKESPTNNFRALYDENLRKQNAAPLQNNVKVFKISPQVRDITQENVINHKETNEHPVKENFTPSKVRPWDNLPTFTVRNEFSPSGLSFLGDFPDFDVNTERSKPTTTAERKAKLLFRAGLAKPNPRDFTSITYTGFADFTTTVGDTVIIFTPHTTDTVENVAEATTISVEPVLIQPTTTLLEPPVVTEIKTFLSQEPPMETHTVEGHKLEMKTILPTMVIDKTDRTREPKSQLVEEHVDMDAKSAVLAHEQGQENSSTSRSKSRLAFTPDIIQPSESQPAMLSTPSHEDIAKIFALLQAQAKQSTEPLNSPSTIFFDESKEETATKEVSGGATTIFFDDDAPIETSAVENTTPSQIVEELIITTEEVPTTNKISTEKLLETTEKLPETTQKLPTTHKHDITTNEILTTSENIISTIPIQETTPEMMSNEVDTDGPAEEDSDEEHEIIDVACTEGSQILPTTVYKTLTYLTTFFIPTDDSTTTSVKSNEVVSTEIGFQTVSCDDDISPSSVAEVVEPSSTPKTTTEQPLTEQPEQKITTSESSTEQISDEIIEKQATTEHWTTLEITTFNFPETTPQEITTERRHVTESEPETTEATTEDGDEVELIYKTLYTTYTYLTTYFQESTSSIASRIVVTTNVITSTLDPGSEATDPAVAGLFEREDSLVSTYKSKTVSFEDIADIAPTTIDVGNPSSVYTLKENNDNDENNVDESEFAKPTPVLDSEKILQTANGIKTYYTTYTYFTTIFVDGETEISSRTEVYTNYVTPTIQASVSARDITHTKLVSLQEGIKNHLDLPNEDEDDEEAEIRRKISNLNVSPQNSYNTINRHKTVVLDDATEKENDIYASVHFKLDNNIVTTPSVKEQEYVTLQRGGTTTEDKEITESSVLNLNEYETISTMVTDVRSSTSEGDRRIIDNVDKRNVLNEDQIVSESNNDSEIIPSPTLLLQTSYTTFTYFTTMYHGTTSSNVVSRLETITNVVTQTLTPTHTLSVEDLSLPVTYFTTFTYWTTLFKNGTTKVTSREETVSNVVTPSIEATISPSISITPIVTTPVADEISPTESSENIIPSTVGDDDLTTYFTTYTYFTTSYVGNSTVLNSRLETVTNVLNNSIDIDLNQITKATGSGETNQLEDVIEKTKIEPTSLSSTLKPTGLLSTIVNTEENEGTTTIHSTDVYGTYIDGLYAKVLESTSSIITETISPSSVIIENLKPTGVVSINKGKIVDAEGVSTLFYTTQAVGTYIDNLYAQVIESTSSLTVDEEKKAALPTDLPIAHRTGLVRLIEGSIIQNDTTTLYESKVLGTIIDGRYAQIIESTSSFLVGSQASIKPSSVASEIIPSPTQAPDQQIAATDTISPSPVVIEGSISDSTKNEEEDSTEENGEEEDDDKDNSRVKSRLTFQSRKRTFTPAIRPFASRQRPTFAPKRKQSGQSTAATITRSDFTPTVTAVPASKPNRFGGRRTSTGAHVVQPTASGGRRFSRPKSTSAIGGSSSSSFGGGRRGSSARIQPTASGFGSSSRRGGFRSSSAGGSVRSSSLFGARPRIRPTIVSGLSRSPSSNVVTLASIEDENDLTTLVTDNPTDSFGEDGETTLALQTTTEGSSRRSQNPLLRFRRPPVARPTQASRTASTRQGKSVSYNRPSSLLNRPRPNALFPRRGLFTTTSTAPPEEEEEGEEDMEDLEEEGDAEEDTDYDSSLTNTQTANPPTTPPTKRSGRSSNVQIKPFFRRRAKRDTYTRFRRPTGRTTAAPPASYEDIETDPPKTAVRGRFAPKNRGKPTHTTNAPTTRKRISPSKVSTQGRSQFTLREKDTSPATRSNFKRPKTTARTTRPTAASRPKAPRLRNNYQTEATVNHRKPTTNNRQSSRTNSGRGRNHNSRSRYQKDEQPEQDNFVIPPFDGTITVTHQIPTEVTIPVVNGKITEYRNVVSALHSTEILDPRQYSTTINAIGKEIKVLLSENTAVGNNGATLITQFILHETPTTSVIFTPTFINRRKTSFSHVIPSTIYEVEQVVNTIQPALAAQAPLANILLSQLLLGGLQPQTNPLLGLQQQALPALPATPTTEYKTRTTTYVTTVTSETSTVIPLTFRGKEILTTIIDSSVSVITATEFLTDTVVVTPTLGYPVAPQLNTALLLPLLQQQLQQQSPSPLLPQQPANVFNLNEQPHAQALYQEPEKFNLAIDDSSEFQDAEEATPAPRRKSSRKNKKNKPAPIAPPRETSIVTLYVSGRTPGEFTTVLSTVTIGEENNRRKREVPYIPVKPSIVANDHLTLRTRDFFDDYVMPTTKEVQLQASENTKETESLESIIGDVTKYLTTQTPELFNIKPTKSTSASKKYKIKYVKASEENKKSSDDFFSVSDLSKVAPRMPKVETSLNLGGQLSITKSDSNNHVSNNTGSGVDVNLDFKIGNCDTTKLIFRIKRDSNNSGDVIDTPHLQRKRVVKKAREKASELDTTTKRVRRRLLIKKKKKRLLTNLNSKNFDSDDHLPQVNKSMKKLIITRKRLLPKSSKSQTINSQNVVIDPFKLMTTVMESTIQSYKQNFEDHGIDDVTEKKCYVDIGVANNTNSTNGVTTHKDETNQNELILEEIGGNDEYKTDETKLEEYENATEENLVDDYDTTEINDQPTFQDIPEYEPFFPELSESLDAPVLLLRTTILSSIELVTKTVVQSRLRTYTFVVTRVNGDEQIITSTTEVKPQTKTSILTEPYTKFTTLTLLDFDATQTLTELQKTIIPTLDNPQPQLLNQDNAGRGYEEARYNLATRIMSNGVEVIVAGDKSTLPGEPDIRRVLSSSSFKPVTLKPSTLTDHMVMMLPQDASNIETLTSSLYPSQFVTKTCLTTFTYLTTYLEGSTTTVSSHEQIVSNIATEERNTGKILPTPAMGITLTQYPNLSVGVFHTTYTYLNTILDGEQPLVVSSKHTVTNTVTAPDNYLSFLKPSETISAIKDTNTYYSTVALEKTLYDGDKSSVVSTNEVVTQVVITESIPPRATSVMTSYIALDMEHPNTSSLSYTTTDVVKTYFVTYTYYNTITENGKPVINTNISTSSDVVTEKLYLYPKKTVNNILNTTPTANAEKKKHKIDLSGENFHILATKSYFTTFTHFTTLLQEDNLETPTVISSRTRVIENIVTETIDHNLLDKKYLNILRNEFKEGSNSITKLATLQDGQKLEIIAIANENKEKIKPTKVLPIEKTNVPDTTIISEKLNLVSSTPSVITGSTIIFVDDDPFAQLATPTLTSESKTATSSIKNNLGSLLSSEIVKNTKISTAVNKSKRSTKTKLKTQANVIRPTSTKSVNQQNTSTNKLKVQTNQATKIAKPVAPAADLLGLGSININSLQALTPVLNAMAGLIKTNLKSNRRNDANITTTTTPKTKLNPKTDNHFVPAADIQNRSPIYIPVGGLTDDFEIAESQNIATFDWVDPPSKDQMPGKTTHETPLLNGGIPISPGEVITANSDVIVGKPGRIGPRIPSIPLNQVKTEDDIPIGMKPPPIPNKIWLKKNHEYKHIPVANIRNDKPLPNVIHAPNKHDYVGPPPPLQGQEENVRGDKRKHIPLRPLRKEVRPYYEAEHYNHNIKYGHNNEIPLNHHTYASQNLNNYGTIYTTNEHSYPMYAQDQSSLIVPGIPINDFNIQPSVINEPIVMPEVIERSTGQPLLVNIQPSQVAFVNIPFNRTTALIYGGSTEPHKNGQYFDDPSPYPEPEFSGIEFNNGVPHVASVYHDEPLNQKQVNGVFKQNIKPTKPHNDAQVAFGSNHEISINVPPISFGLMHQDNDFNAHVINHGDIEFRPPATPYEVTIDQENIGPPSYQEIPQIVNKPENNRRPIHDMSISQNYNRRPTNKDRPVDHHFSHHEENPNSRPNNGRPNFLQQGQASDLRPSEKRPVHQHNPNNSPQSNDISNDLPIRRPEVLYTNPSLDGNKSYQNKHKYPNAPKKNNLRPRPPRPERPNLEISEYMTPPPFNRNTLPKHPYLQRPSSKRPLHIPLSPDHQHNYGQTYSIQQQSPQDSFGVPYNPHLIHQQGSQIPMHNTISLHQSQNIPEENKNTVASLPNNFQMYSTHDTHKEDISSYSNSELDIGNHRDDDLANEEGEVIQESNTRPLLPGEVPFEILKAKASTTTEHGLLKTNNSIRFPNEEQLNLPNNNNEFINHEPPLISQNARPFATNKPSVIIKPETSSSLPQIPISRPQNPIVRPENQQTNQINNFDVDVNQFNQSESFNNYYSSTERSNVYAVGNNYNANTDSFNKNVTQKHKNSNNRFVTVGSQFENIGNQQFVVSGNQFTNILGQVHKNQETINHNKVKDEDNDATYPRPEGNTSKPNSDIFKPTKVVSQNYPTFTENTISSVFGFKTKNPISIYKPKIITSTTQKPIIIYIDDTVENKDEFFHHNNHQNKIKPHHDRPSVTSLPIDTQTIKSLEISYRNYSHNININTQTEKPFIPQQKPSHSSNQVNIISDVVTSERPIFTTRQTTSFPTPEITHDLNTGEITVTYTNDTTEFLDMEVMKPPPLVSDLPVKQPDTEMQPPKLETDTHNGDILKVPSLQTESPFLENHTSNPKPYIPNPLEEMAPPPQSTTDEEVLGMSPPPVVSTHKSVITIKPVTSNPVFSMEVDIPKEVPIVFKPSTSTSTEKYNRFTRPRRPYTRRPGYYRTSTPTPTITSTTPIHRRPNYPLYKVIHRNISTTNYVDENTTTEKIITPSPTFKTKPSIDIIIGHPNLNIDESEPSTPTTPNHDNKNDIELTGSEVPIKESTTEKTVVLNTEHSELLPSESGIPTVTHSVQSLEPSRKKDIITQAVHHAGNEVKVVDENVSSVDTTTRKALSTISKDNKSIIPTRYITYTKTSTVTITKTTVVKTLGGPPSTLTILVTKTEKSTIVDTVTEFHTLVKPTNIIETITTTIQQGSSLYPADVYGSTYPSIQVRPSMVTPIVEETISGFDEESSEEDLEDFIISETDPPGAEEKQEEINNSDTILVVLTDKNTKGIITVPNNSYETQERDEVIANNEVNNVLLAGILSANHPSPDVPEAKVTDKCEPECKASRNELCQKVEGMMRCVCRPGFARMFPDRPCLPTYTYNLRITLDRIDKDKLQYYNDLSNSNSTEFLKFAQTIHEALDRMVMQSDLRDIFHGVEVHSFKPSPTSKGIVTRFYLQLSDNIDETRLEEIFKKYFRNNNYSLGGTDIFTSPQSLDELKAQDFDECSYPKFHDCSENAQCFNLKGTYTCSCREGFSDLSENILYPGRICSAEQIGCERCNYHGTCYSREGDDVLCECFQWYTGESCHINLKVLLIALVTLGTVLFALLLICIILTCVRRKPRKAGVASGMSFLPQRVGNSGNRGTLDRRAMIQDTSSEDSRSETNTLPYIQQKMEEIHLPSPTKKDRSLTVMIPRAKYHPAPPTSPLVNYTSFDARKPSVPSVTEAKLLSYLDAGPSPNKSESKRKFSNTPSESYIEEQPNSRKTSGALVSAGFEVSATVVNNMGTLGTTCGTEADRSENATLIQKISADLLSSTGTRSQFNTLRKSLVDDDIDSSSNWLDIVPRVT</sequence>
<feature type="region of interest" description="Disordered" evidence="6">
    <location>
        <begin position="5496"/>
        <end position="5532"/>
    </location>
</feature>
<feature type="compositionally biased region" description="Acidic residues" evidence="6">
    <location>
        <begin position="1757"/>
        <end position="1782"/>
    </location>
</feature>
<dbReference type="InterPro" id="IPR036364">
    <property type="entry name" value="SEA_dom_sf"/>
</dbReference>
<dbReference type="EMBL" id="JANEYF010001517">
    <property type="protein sequence ID" value="KAJ8963665.1"/>
    <property type="molecule type" value="Genomic_DNA"/>
</dbReference>
<feature type="compositionally biased region" description="Polar residues" evidence="6">
    <location>
        <begin position="1683"/>
        <end position="1698"/>
    </location>
</feature>
<feature type="region of interest" description="Disordered" evidence="6">
    <location>
        <begin position="4790"/>
        <end position="4815"/>
    </location>
</feature>
<dbReference type="SUPFAM" id="SSF82671">
    <property type="entry name" value="SEA domain"/>
    <property type="match status" value="1"/>
</dbReference>
<dbReference type="Proteomes" id="UP001162156">
    <property type="component" value="Unassembled WGS sequence"/>
</dbReference>
<keyword evidence="1 5" id="KW-0245">EGF-like domain</keyword>
<feature type="compositionally biased region" description="Polar residues" evidence="6">
    <location>
        <begin position="1711"/>
        <end position="1734"/>
    </location>
</feature>
<dbReference type="PANTHER" id="PTHR39072:SF2">
    <property type="match status" value="1"/>
</dbReference>
<organism evidence="10 11">
    <name type="scientific">Rhamnusium bicolor</name>
    <dbReference type="NCBI Taxonomy" id="1586634"/>
    <lineage>
        <taxon>Eukaryota</taxon>
        <taxon>Metazoa</taxon>
        <taxon>Ecdysozoa</taxon>
        <taxon>Arthropoda</taxon>
        <taxon>Hexapoda</taxon>
        <taxon>Insecta</taxon>
        <taxon>Pterygota</taxon>
        <taxon>Neoptera</taxon>
        <taxon>Endopterygota</taxon>
        <taxon>Coleoptera</taxon>
        <taxon>Polyphaga</taxon>
        <taxon>Cucujiformia</taxon>
        <taxon>Chrysomeloidea</taxon>
        <taxon>Cerambycidae</taxon>
        <taxon>Lepturinae</taxon>
        <taxon>Rhagiini</taxon>
        <taxon>Rhamnusium</taxon>
    </lineage>
</organism>
<dbReference type="SUPFAM" id="SSF57196">
    <property type="entry name" value="EGF/Laminin"/>
    <property type="match status" value="1"/>
</dbReference>
<keyword evidence="11" id="KW-1185">Reference proteome</keyword>
<feature type="compositionally biased region" description="Basic residues" evidence="6">
    <location>
        <begin position="2284"/>
        <end position="2296"/>
    </location>
</feature>
<dbReference type="InterPro" id="IPR031866">
    <property type="entry name" value="DUF4758"/>
</dbReference>
<feature type="region of interest" description="Disordered" evidence="6">
    <location>
        <begin position="597"/>
        <end position="640"/>
    </location>
</feature>
<evidence type="ECO:0000256" key="2">
    <source>
        <dbReference type="ARBA" id="ARBA00022729"/>
    </source>
</evidence>
<dbReference type="PANTHER" id="PTHR39072">
    <property type="entry name" value="RE48511P"/>
    <property type="match status" value="1"/>
</dbReference>
<feature type="compositionally biased region" description="Low complexity" evidence="6">
    <location>
        <begin position="1913"/>
        <end position="1925"/>
    </location>
</feature>
<keyword evidence="7" id="KW-0472">Membrane</keyword>
<gene>
    <name evidence="10" type="ORF">NQ314_005456</name>
</gene>
<keyword evidence="7" id="KW-1133">Transmembrane helix</keyword>
<dbReference type="PROSITE" id="PS50026">
    <property type="entry name" value="EGF_3"/>
    <property type="match status" value="2"/>
</dbReference>
<feature type="compositionally biased region" description="Acidic residues" evidence="6">
    <location>
        <begin position="1463"/>
        <end position="1479"/>
    </location>
</feature>
<feature type="compositionally biased region" description="Low complexity" evidence="6">
    <location>
        <begin position="1946"/>
        <end position="1959"/>
    </location>
</feature>
<feature type="compositionally biased region" description="Low complexity" evidence="6">
    <location>
        <begin position="600"/>
        <end position="639"/>
    </location>
</feature>